<protein>
    <submittedName>
        <fullName evidence="2">Uncharacterized protein</fullName>
    </submittedName>
</protein>
<sequence>MGQTQNHDFEKQKIKKKTDFTTANHTKSMAGCHGRRDHILQNNRMVDSDEWQNRHAIPLWHYHNGHFITLTDNNGLDISLCSRLENWEFCGKKIQSIKQ</sequence>
<accession>V7C1K7</accession>
<gene>
    <name evidence="2" type="ORF">PHAVU_004G030200g</name>
</gene>
<evidence type="ECO:0000313" key="3">
    <source>
        <dbReference type="Proteomes" id="UP000000226"/>
    </source>
</evidence>
<keyword evidence="3" id="KW-1185">Reference proteome</keyword>
<organism evidence="2 3">
    <name type="scientific">Phaseolus vulgaris</name>
    <name type="common">Kidney bean</name>
    <name type="synonym">French bean</name>
    <dbReference type="NCBI Taxonomy" id="3885"/>
    <lineage>
        <taxon>Eukaryota</taxon>
        <taxon>Viridiplantae</taxon>
        <taxon>Streptophyta</taxon>
        <taxon>Embryophyta</taxon>
        <taxon>Tracheophyta</taxon>
        <taxon>Spermatophyta</taxon>
        <taxon>Magnoliopsida</taxon>
        <taxon>eudicotyledons</taxon>
        <taxon>Gunneridae</taxon>
        <taxon>Pentapetalae</taxon>
        <taxon>rosids</taxon>
        <taxon>fabids</taxon>
        <taxon>Fabales</taxon>
        <taxon>Fabaceae</taxon>
        <taxon>Papilionoideae</taxon>
        <taxon>50 kb inversion clade</taxon>
        <taxon>NPAAA clade</taxon>
        <taxon>indigoferoid/millettioid clade</taxon>
        <taxon>Phaseoleae</taxon>
        <taxon>Phaseolus</taxon>
    </lineage>
</organism>
<evidence type="ECO:0000313" key="2">
    <source>
        <dbReference type="EMBL" id="ESW23238.1"/>
    </source>
</evidence>
<feature type="region of interest" description="Disordered" evidence="1">
    <location>
        <begin position="1"/>
        <end position="36"/>
    </location>
</feature>
<reference evidence="3" key="1">
    <citation type="journal article" date="2014" name="Nat. Genet.">
        <title>A reference genome for common bean and genome-wide analysis of dual domestications.</title>
        <authorList>
            <person name="Schmutz J."/>
            <person name="McClean P.E."/>
            <person name="Mamidi S."/>
            <person name="Wu G.A."/>
            <person name="Cannon S.B."/>
            <person name="Grimwood J."/>
            <person name="Jenkins J."/>
            <person name="Shu S."/>
            <person name="Song Q."/>
            <person name="Chavarro C."/>
            <person name="Torres-Torres M."/>
            <person name="Geffroy V."/>
            <person name="Moghaddam S.M."/>
            <person name="Gao D."/>
            <person name="Abernathy B."/>
            <person name="Barry K."/>
            <person name="Blair M."/>
            <person name="Brick M.A."/>
            <person name="Chovatia M."/>
            <person name="Gepts P."/>
            <person name="Goodstein D.M."/>
            <person name="Gonzales M."/>
            <person name="Hellsten U."/>
            <person name="Hyten D.L."/>
            <person name="Jia G."/>
            <person name="Kelly J.D."/>
            <person name="Kudrna D."/>
            <person name="Lee R."/>
            <person name="Richard M.M."/>
            <person name="Miklas P.N."/>
            <person name="Osorno J.M."/>
            <person name="Rodrigues J."/>
            <person name="Thareau V."/>
            <person name="Urrea C.A."/>
            <person name="Wang M."/>
            <person name="Yu Y."/>
            <person name="Zhang M."/>
            <person name="Wing R.A."/>
            <person name="Cregan P.B."/>
            <person name="Rokhsar D.S."/>
            <person name="Jackson S.A."/>
        </authorList>
    </citation>
    <scope>NUCLEOTIDE SEQUENCE [LARGE SCALE GENOMIC DNA]</scope>
    <source>
        <strain evidence="3">cv. G19833</strain>
    </source>
</reference>
<dbReference type="EMBL" id="CM002291">
    <property type="protein sequence ID" value="ESW23238.1"/>
    <property type="molecule type" value="Genomic_DNA"/>
</dbReference>
<dbReference type="Proteomes" id="UP000000226">
    <property type="component" value="Chromosome 4"/>
</dbReference>
<dbReference type="AlphaFoldDB" id="V7C1K7"/>
<proteinExistence type="predicted"/>
<dbReference type="Gramene" id="ESW23238">
    <property type="protein sequence ID" value="ESW23238"/>
    <property type="gene ID" value="PHAVU_004G030200g"/>
</dbReference>
<name>V7C1K7_PHAVU</name>
<evidence type="ECO:0000256" key="1">
    <source>
        <dbReference type="SAM" id="MobiDB-lite"/>
    </source>
</evidence>